<dbReference type="GeneID" id="36374721"/>
<reference evidence="2" key="1">
    <citation type="submission" date="2014-09" db="EMBL/GenBank/DDBJ databases">
        <authorList>
            <person name="Aslett A.Martin."/>
        </authorList>
    </citation>
    <scope>NUCLEOTIDE SEQUENCE</scope>
    <source>
        <strain evidence="2">ED321 Heterogonic</strain>
    </source>
</reference>
<evidence type="ECO:0000313" key="2">
    <source>
        <dbReference type="EMBL" id="CEF62356.1"/>
    </source>
</evidence>
<feature type="transmembrane region" description="Helical" evidence="1">
    <location>
        <begin position="39"/>
        <end position="62"/>
    </location>
</feature>
<sequence length="145" mass="16221">MLDKKIKIRGLIFLLSAIEGALAVWSMLATVSYKLSTKYNTISIVLTTIIVISVIVLCLAAIFQLRKEYLSIIYTLLSLSILTTILNVIHSVVIPIEECKYLVLSLSLAAAFDGVICIVAASVLRYYYKIPIPTDKWYCNTTWPN</sequence>
<accession>A0A090KY52</accession>
<organism evidence="2">
    <name type="scientific">Strongyloides ratti</name>
    <name type="common">Parasitic roundworm</name>
    <dbReference type="NCBI Taxonomy" id="34506"/>
    <lineage>
        <taxon>Eukaryota</taxon>
        <taxon>Metazoa</taxon>
        <taxon>Ecdysozoa</taxon>
        <taxon>Nematoda</taxon>
        <taxon>Chromadorea</taxon>
        <taxon>Rhabditida</taxon>
        <taxon>Tylenchina</taxon>
        <taxon>Panagrolaimomorpha</taxon>
        <taxon>Strongyloidoidea</taxon>
        <taxon>Strongyloididae</taxon>
        <taxon>Strongyloides</taxon>
    </lineage>
</organism>
<dbReference type="Proteomes" id="UP000035682">
    <property type="component" value="Unplaced"/>
</dbReference>
<evidence type="ECO:0000313" key="5">
    <source>
        <dbReference type="WormBase" id="SRAE_1000062900"/>
    </source>
</evidence>
<dbReference type="WormBase" id="SRAE_1000062900">
    <property type="protein sequence ID" value="SRP11341"/>
    <property type="gene ID" value="WBGene00257226"/>
</dbReference>
<feature type="transmembrane region" description="Helical" evidence="1">
    <location>
        <begin position="101"/>
        <end position="128"/>
    </location>
</feature>
<dbReference type="AlphaFoldDB" id="A0A090KY52"/>
<feature type="transmembrane region" description="Helical" evidence="1">
    <location>
        <begin position="69"/>
        <end position="89"/>
    </location>
</feature>
<evidence type="ECO:0000313" key="3">
    <source>
        <dbReference type="Proteomes" id="UP000035682"/>
    </source>
</evidence>
<evidence type="ECO:0000313" key="4">
    <source>
        <dbReference type="WBParaSite" id="SRAE_1000062900.1"/>
    </source>
</evidence>
<keyword evidence="1" id="KW-1133">Transmembrane helix</keyword>
<protein>
    <submittedName>
        <fullName evidence="4">MARVEL domain-containing protein</fullName>
    </submittedName>
</protein>
<keyword evidence="1" id="KW-0472">Membrane</keyword>
<evidence type="ECO:0000256" key="1">
    <source>
        <dbReference type="SAM" id="Phobius"/>
    </source>
</evidence>
<dbReference type="CTD" id="36374721"/>
<reference evidence="4" key="3">
    <citation type="submission" date="2020-12" db="UniProtKB">
        <authorList>
            <consortium name="WormBaseParasite"/>
        </authorList>
    </citation>
    <scope>IDENTIFICATION</scope>
</reference>
<name>A0A090KY52_STRRB</name>
<feature type="transmembrane region" description="Helical" evidence="1">
    <location>
        <begin position="12"/>
        <end position="33"/>
    </location>
</feature>
<dbReference type="RefSeq" id="XP_024501558.1">
    <property type="nucleotide sequence ID" value="XM_024647485.1"/>
</dbReference>
<keyword evidence="3" id="KW-1185">Reference proteome</keyword>
<dbReference type="EMBL" id="LN609528">
    <property type="protein sequence ID" value="CEF62356.1"/>
    <property type="molecule type" value="Genomic_DNA"/>
</dbReference>
<dbReference type="WBParaSite" id="SRAE_1000062900.1">
    <property type="protein sequence ID" value="SRAE_1000062900.1"/>
    <property type="gene ID" value="WBGene00257226"/>
</dbReference>
<reference evidence="3" key="2">
    <citation type="submission" date="2014-09" db="EMBL/GenBank/DDBJ databases">
        <authorList>
            <person name="Martin A.A."/>
        </authorList>
    </citation>
    <scope>NUCLEOTIDE SEQUENCE</scope>
    <source>
        <strain evidence="3">ED321</strain>
    </source>
</reference>
<gene>
    <name evidence="2 4 5" type="ORF">SRAE_1000062900</name>
</gene>
<proteinExistence type="predicted"/>
<keyword evidence="1" id="KW-0812">Transmembrane</keyword>